<gene>
    <name evidence="2" type="ORF">GCM10009539_59350</name>
</gene>
<dbReference type="Gene3D" id="3.40.50.10140">
    <property type="entry name" value="Toll/interleukin-1 receptor homology (TIR) domain"/>
    <property type="match status" value="1"/>
</dbReference>
<evidence type="ECO:0000313" key="3">
    <source>
        <dbReference type="Proteomes" id="UP001500967"/>
    </source>
</evidence>
<name>A0ABP3EMG0_9ACTN</name>
<dbReference type="Pfam" id="PF13676">
    <property type="entry name" value="TIR_2"/>
    <property type="match status" value="1"/>
</dbReference>
<feature type="domain" description="TIR" evidence="1">
    <location>
        <begin position="17"/>
        <end position="167"/>
    </location>
</feature>
<protein>
    <recommendedName>
        <fullName evidence="1">TIR domain-containing protein</fullName>
    </recommendedName>
</protein>
<accession>A0ABP3EMG0</accession>
<proteinExistence type="predicted"/>
<sequence>MDVWPNALAILCGMAVTGAAAFFSYAHDDDKLDNGGIVRLSHLLRDQYELISGGPLNLFFDRDSISWGDEWRRRIDGALRDTTFFIPVVTRRYFSRDECRRELFEFAGQAKSLSLGRLIMPILYVGVPNFSSENPDEAIAMVARFQYVDWRELRLADADAAPYRRAISGLAMRLQEIGAEVAEEQVDREGRWPPIGDEGIAEVLEKIDPLLKDWLEAVLADKVTIVQITATLNDYVKRLQRLRRSHAASSATLATHMRLGTEILPLSKRYLSQTQKYLTRSTEIDPHMATIGRQIKAHPQSMELLGSVRDAVYEAVESIQRVQENLVHINEPNTSAHPILDHLWEISHLSRTLGQSSEFMRQGWRNARTADQIVARWWEGVFGGDPIILIDDRVNESFVI</sequence>
<dbReference type="SUPFAM" id="SSF52200">
    <property type="entry name" value="Toll/Interleukin receptor TIR domain"/>
    <property type="match status" value="1"/>
</dbReference>
<organism evidence="2 3">
    <name type="scientific">Cryptosporangium japonicum</name>
    <dbReference type="NCBI Taxonomy" id="80872"/>
    <lineage>
        <taxon>Bacteria</taxon>
        <taxon>Bacillati</taxon>
        <taxon>Actinomycetota</taxon>
        <taxon>Actinomycetes</taxon>
        <taxon>Cryptosporangiales</taxon>
        <taxon>Cryptosporangiaceae</taxon>
        <taxon>Cryptosporangium</taxon>
    </lineage>
</organism>
<dbReference type="InterPro" id="IPR035897">
    <property type="entry name" value="Toll_tir_struct_dom_sf"/>
</dbReference>
<dbReference type="PROSITE" id="PS50104">
    <property type="entry name" value="TIR"/>
    <property type="match status" value="1"/>
</dbReference>
<dbReference type="Proteomes" id="UP001500967">
    <property type="component" value="Unassembled WGS sequence"/>
</dbReference>
<reference evidence="3" key="1">
    <citation type="journal article" date="2019" name="Int. J. Syst. Evol. Microbiol.">
        <title>The Global Catalogue of Microorganisms (GCM) 10K type strain sequencing project: providing services to taxonomists for standard genome sequencing and annotation.</title>
        <authorList>
            <consortium name="The Broad Institute Genomics Platform"/>
            <consortium name="The Broad Institute Genome Sequencing Center for Infectious Disease"/>
            <person name="Wu L."/>
            <person name="Ma J."/>
        </authorList>
    </citation>
    <scope>NUCLEOTIDE SEQUENCE [LARGE SCALE GENOMIC DNA]</scope>
    <source>
        <strain evidence="3">JCM 10425</strain>
    </source>
</reference>
<evidence type="ECO:0000313" key="2">
    <source>
        <dbReference type="EMBL" id="GAA0265018.1"/>
    </source>
</evidence>
<dbReference type="SMART" id="SM00255">
    <property type="entry name" value="TIR"/>
    <property type="match status" value="1"/>
</dbReference>
<comment type="caution">
    <text evidence="2">The sequence shown here is derived from an EMBL/GenBank/DDBJ whole genome shotgun (WGS) entry which is preliminary data.</text>
</comment>
<keyword evidence="3" id="KW-1185">Reference proteome</keyword>
<dbReference type="EMBL" id="BAAAGX010000023">
    <property type="protein sequence ID" value="GAA0265018.1"/>
    <property type="molecule type" value="Genomic_DNA"/>
</dbReference>
<evidence type="ECO:0000259" key="1">
    <source>
        <dbReference type="PROSITE" id="PS50104"/>
    </source>
</evidence>
<dbReference type="InterPro" id="IPR000157">
    <property type="entry name" value="TIR_dom"/>
</dbReference>